<keyword evidence="2" id="KW-1185">Reference proteome</keyword>
<sequence>MTILMLQRVKSGKYKIFQGTDTDVYPNALSMYLLKEGKWRIPKEHIKKSFSYRSIEYIYEEDMTSEIENGLWSDLKTLTRMAYNTPDFRKVSENSDLFIGENKSDIAENNADEDTHDISRAFNRRFGMTEPEIQGRNIELKVSISELYGLILFALLQKQYWSGAKQLTETGCVSLKR</sequence>
<accession>A0A8B6DP96</accession>
<proteinExistence type="predicted"/>
<evidence type="ECO:0000313" key="2">
    <source>
        <dbReference type="Proteomes" id="UP000596742"/>
    </source>
</evidence>
<name>A0A8B6DP96_MYTGA</name>
<dbReference type="AlphaFoldDB" id="A0A8B6DP96"/>
<dbReference type="EMBL" id="UYJE01003779">
    <property type="protein sequence ID" value="VDI22360.1"/>
    <property type="molecule type" value="Genomic_DNA"/>
</dbReference>
<reference evidence="1" key="1">
    <citation type="submission" date="2018-11" db="EMBL/GenBank/DDBJ databases">
        <authorList>
            <person name="Alioto T."/>
            <person name="Alioto T."/>
        </authorList>
    </citation>
    <scope>NUCLEOTIDE SEQUENCE</scope>
</reference>
<protein>
    <submittedName>
        <fullName evidence="1">Uncharacterized protein</fullName>
    </submittedName>
</protein>
<gene>
    <name evidence="1" type="ORF">MGAL_10B086564</name>
</gene>
<dbReference type="Proteomes" id="UP000596742">
    <property type="component" value="Unassembled WGS sequence"/>
</dbReference>
<evidence type="ECO:0000313" key="1">
    <source>
        <dbReference type="EMBL" id="VDI22360.1"/>
    </source>
</evidence>
<dbReference type="OrthoDB" id="10453216at2759"/>
<comment type="caution">
    <text evidence="1">The sequence shown here is derived from an EMBL/GenBank/DDBJ whole genome shotgun (WGS) entry which is preliminary data.</text>
</comment>
<organism evidence="1 2">
    <name type="scientific">Mytilus galloprovincialis</name>
    <name type="common">Mediterranean mussel</name>
    <dbReference type="NCBI Taxonomy" id="29158"/>
    <lineage>
        <taxon>Eukaryota</taxon>
        <taxon>Metazoa</taxon>
        <taxon>Spiralia</taxon>
        <taxon>Lophotrochozoa</taxon>
        <taxon>Mollusca</taxon>
        <taxon>Bivalvia</taxon>
        <taxon>Autobranchia</taxon>
        <taxon>Pteriomorphia</taxon>
        <taxon>Mytilida</taxon>
        <taxon>Mytiloidea</taxon>
        <taxon>Mytilidae</taxon>
        <taxon>Mytilinae</taxon>
        <taxon>Mytilus</taxon>
    </lineage>
</organism>